<protein>
    <submittedName>
        <fullName evidence="9">MFS transporter</fullName>
    </submittedName>
</protein>
<evidence type="ECO:0000256" key="8">
    <source>
        <dbReference type="SAM" id="Phobius"/>
    </source>
</evidence>
<dbReference type="PANTHER" id="PTHR23513">
    <property type="entry name" value="INTEGRAL MEMBRANE EFFLUX PROTEIN-RELATED"/>
    <property type="match status" value="1"/>
</dbReference>
<feature type="transmembrane region" description="Helical" evidence="8">
    <location>
        <begin position="26"/>
        <end position="44"/>
    </location>
</feature>
<feature type="compositionally biased region" description="Acidic residues" evidence="7">
    <location>
        <begin position="438"/>
        <end position="449"/>
    </location>
</feature>
<evidence type="ECO:0000256" key="5">
    <source>
        <dbReference type="ARBA" id="ARBA00022989"/>
    </source>
</evidence>
<evidence type="ECO:0000256" key="4">
    <source>
        <dbReference type="ARBA" id="ARBA00022692"/>
    </source>
</evidence>
<dbReference type="EMBL" id="CP093313">
    <property type="protein sequence ID" value="UWZ85642.1"/>
    <property type="molecule type" value="Genomic_DNA"/>
</dbReference>
<keyword evidence="6 8" id="KW-0472">Membrane</keyword>
<keyword evidence="3" id="KW-1003">Cell membrane</keyword>
<feature type="transmembrane region" description="Helical" evidence="8">
    <location>
        <begin position="279"/>
        <end position="297"/>
    </location>
</feature>
<evidence type="ECO:0000256" key="7">
    <source>
        <dbReference type="SAM" id="MobiDB-lite"/>
    </source>
</evidence>
<feature type="transmembrane region" description="Helical" evidence="8">
    <location>
        <begin position="309"/>
        <end position="326"/>
    </location>
</feature>
<proteinExistence type="predicted"/>
<dbReference type="Proteomes" id="UP001059380">
    <property type="component" value="Chromosome"/>
</dbReference>
<keyword evidence="2" id="KW-0813">Transport</keyword>
<dbReference type="SUPFAM" id="SSF103473">
    <property type="entry name" value="MFS general substrate transporter"/>
    <property type="match status" value="1"/>
</dbReference>
<keyword evidence="4 8" id="KW-0812">Transmembrane</keyword>
<gene>
    <name evidence="9" type="ORF">MOP44_06780</name>
</gene>
<dbReference type="InterPro" id="IPR036259">
    <property type="entry name" value="MFS_trans_sf"/>
</dbReference>
<dbReference type="CDD" id="cd06173">
    <property type="entry name" value="MFS_MefA_like"/>
    <property type="match status" value="1"/>
</dbReference>
<dbReference type="RefSeq" id="WP_260795224.1">
    <property type="nucleotide sequence ID" value="NZ_CP093313.1"/>
</dbReference>
<feature type="transmembrane region" description="Helical" evidence="8">
    <location>
        <begin position="193"/>
        <end position="213"/>
    </location>
</feature>
<dbReference type="KEGG" id="orp:MOP44_06780"/>
<sequence>MSSPPQPASRRGLEAFDSRDFRRYQLARVMAILGAEAQAVAVAWQVYSITHRALDLGYTGLALFLPGLLFLLPAGHVADRFDRRQVILVCYSLQMICTAALLAITVAGYHGVFAIYAILFLVGSGRSFSGPASSALIPHLVPEKHFVNAVTWGGAIFQFANTTGPALGGILFTLPLTQLFPHEPHLMDFTGAGIVYCFTLLSLVWFIVLISTLKVRPGRMEHRAASLKVVLAGFQYVRSMPMLLGSFSLDLFVVLLGGAVALMPIFANEVLQTGPRGLGMLRAAPAVGALCMSLTLARFPLQRKAGIKLFISVFIFGVATIVFGLSRDLWLSLVALAILGAADCISVIIRGSLLQLATPPEMRGRVSAVNSLFIGASNELGEFESGLTAQWLGAVRATVFGGIGALVVAGVWSVMFPSLRQADELTSAALRKQAPTPEPEEAEADATLL</sequence>
<evidence type="ECO:0000256" key="2">
    <source>
        <dbReference type="ARBA" id="ARBA00022448"/>
    </source>
</evidence>
<feature type="transmembrane region" description="Helical" evidence="8">
    <location>
        <begin position="332"/>
        <end position="353"/>
    </location>
</feature>
<comment type="subcellular location">
    <subcellularLocation>
        <location evidence="1">Cell membrane</location>
        <topology evidence="1">Multi-pass membrane protein</topology>
    </subcellularLocation>
</comment>
<dbReference type="InterPro" id="IPR010290">
    <property type="entry name" value="TM_effector"/>
</dbReference>
<organism evidence="9 10">
    <name type="scientific">Occallatibacter riparius</name>
    <dbReference type="NCBI Taxonomy" id="1002689"/>
    <lineage>
        <taxon>Bacteria</taxon>
        <taxon>Pseudomonadati</taxon>
        <taxon>Acidobacteriota</taxon>
        <taxon>Terriglobia</taxon>
        <taxon>Terriglobales</taxon>
        <taxon>Acidobacteriaceae</taxon>
        <taxon>Occallatibacter</taxon>
    </lineage>
</organism>
<evidence type="ECO:0000256" key="3">
    <source>
        <dbReference type="ARBA" id="ARBA00022475"/>
    </source>
</evidence>
<accession>A0A9J7BV43</accession>
<dbReference type="Pfam" id="PF05977">
    <property type="entry name" value="MFS_3"/>
    <property type="match status" value="1"/>
</dbReference>
<feature type="transmembrane region" description="Helical" evidence="8">
    <location>
        <begin position="247"/>
        <end position="267"/>
    </location>
</feature>
<evidence type="ECO:0000256" key="1">
    <source>
        <dbReference type="ARBA" id="ARBA00004651"/>
    </source>
</evidence>
<evidence type="ECO:0000256" key="6">
    <source>
        <dbReference type="ARBA" id="ARBA00023136"/>
    </source>
</evidence>
<reference evidence="9" key="1">
    <citation type="submission" date="2021-04" db="EMBL/GenBank/DDBJ databases">
        <title>Phylogenetic analysis of Acidobacteriaceae.</title>
        <authorList>
            <person name="Qiu L."/>
            <person name="Zhang Q."/>
        </authorList>
    </citation>
    <scope>NUCLEOTIDE SEQUENCE</scope>
    <source>
        <strain evidence="9">DSM 25168</strain>
    </source>
</reference>
<dbReference type="Gene3D" id="1.20.1250.20">
    <property type="entry name" value="MFS general substrate transporter like domains"/>
    <property type="match status" value="1"/>
</dbReference>
<keyword evidence="5 8" id="KW-1133">Transmembrane helix</keyword>
<dbReference type="PANTHER" id="PTHR23513:SF9">
    <property type="entry name" value="ENTEROBACTIN EXPORTER ENTS"/>
    <property type="match status" value="1"/>
</dbReference>
<dbReference type="GO" id="GO:0005886">
    <property type="term" value="C:plasma membrane"/>
    <property type="evidence" value="ECO:0007669"/>
    <property type="project" value="UniProtKB-SubCell"/>
</dbReference>
<dbReference type="AlphaFoldDB" id="A0A9J7BV43"/>
<evidence type="ECO:0000313" key="10">
    <source>
        <dbReference type="Proteomes" id="UP001059380"/>
    </source>
</evidence>
<feature type="transmembrane region" description="Helical" evidence="8">
    <location>
        <begin position="394"/>
        <end position="415"/>
    </location>
</feature>
<keyword evidence="10" id="KW-1185">Reference proteome</keyword>
<evidence type="ECO:0000313" key="9">
    <source>
        <dbReference type="EMBL" id="UWZ85642.1"/>
    </source>
</evidence>
<name>A0A9J7BV43_9BACT</name>
<feature type="region of interest" description="Disordered" evidence="7">
    <location>
        <begin position="430"/>
        <end position="449"/>
    </location>
</feature>
<feature type="transmembrane region" description="Helical" evidence="8">
    <location>
        <begin position="56"/>
        <end position="74"/>
    </location>
</feature>